<reference evidence="1 2" key="1">
    <citation type="journal article" date="2019" name="Appl. Environ. Microbiol.">
        <title>Environmental Evidence and Genomic Insight of Iron-oxidizing Bacteria Preference Towards More Corrosion Resistant Stainless Steel at Higher Salinities.</title>
        <authorList>
            <person name="Garrison C.E."/>
            <person name="Price K.A."/>
            <person name="Field E.K."/>
        </authorList>
    </citation>
    <scope>NUCLEOTIDE SEQUENCE [LARGE SCALE GENOMIC DNA]</scope>
    <source>
        <strain evidence="1 2">P3</strain>
    </source>
</reference>
<gene>
    <name evidence="1" type="ORF">FEF65_04870</name>
</gene>
<dbReference type="Proteomes" id="UP000306585">
    <property type="component" value="Unassembled WGS sequence"/>
</dbReference>
<comment type="caution">
    <text evidence="1">The sequence shown here is derived from an EMBL/GenBank/DDBJ whole genome shotgun (WGS) entry which is preliminary data.</text>
</comment>
<evidence type="ECO:0000313" key="1">
    <source>
        <dbReference type="EMBL" id="TLS68324.1"/>
    </source>
</evidence>
<dbReference type="EMBL" id="VBRY01000003">
    <property type="protein sequence ID" value="TLS68324.1"/>
    <property type="molecule type" value="Genomic_DNA"/>
</dbReference>
<protein>
    <submittedName>
        <fullName evidence="1">Uncharacterized protein</fullName>
    </submittedName>
</protein>
<dbReference type="RefSeq" id="WP_138238659.1">
    <property type="nucleotide sequence ID" value="NZ_VBRY01000003.1"/>
</dbReference>
<accession>A0A5R9GZU8</accession>
<sequence>MPEKQPYNNRPLAVVEFLMLKINPHSNWNARLLALLAKHADVPQARVGFPPAWQDDPFWKAPVAGGQT</sequence>
<dbReference type="AlphaFoldDB" id="A0A5R9GZU8"/>
<keyword evidence="2" id="KW-1185">Reference proteome</keyword>
<organism evidence="1 2">
    <name type="scientific">Mariprofundus erugo</name>
    <dbReference type="NCBI Taxonomy" id="2528639"/>
    <lineage>
        <taxon>Bacteria</taxon>
        <taxon>Pseudomonadati</taxon>
        <taxon>Pseudomonadota</taxon>
        <taxon>Candidatius Mariprofundia</taxon>
        <taxon>Mariprofundales</taxon>
        <taxon>Mariprofundaceae</taxon>
        <taxon>Mariprofundus</taxon>
    </lineage>
</organism>
<name>A0A5R9GZU8_9PROT</name>
<proteinExistence type="predicted"/>
<evidence type="ECO:0000313" key="2">
    <source>
        <dbReference type="Proteomes" id="UP000306585"/>
    </source>
</evidence>